<evidence type="ECO:0000313" key="4">
    <source>
        <dbReference type="EMBL" id="KIA62149.1"/>
    </source>
</evidence>
<gene>
    <name evidence="4" type="ORF">FG87_26515</name>
</gene>
<dbReference type="InterPro" id="IPR003593">
    <property type="entry name" value="AAA+_ATPase"/>
</dbReference>
<dbReference type="EMBL" id="JNFP01000035">
    <property type="protein sequence ID" value="KIA62149.1"/>
    <property type="molecule type" value="Genomic_DNA"/>
</dbReference>
<dbReference type="Pfam" id="PF07724">
    <property type="entry name" value="AAA_2"/>
    <property type="match status" value="1"/>
</dbReference>
<dbReference type="CDD" id="cd19499">
    <property type="entry name" value="RecA-like_ClpB_Hsp104-like"/>
    <property type="match status" value="1"/>
</dbReference>
<reference evidence="4 5" key="1">
    <citation type="journal article" date="2014" name="Int. J. Syst. Evol. Microbiol.">
        <title>Nocardia vulneris sp. nov., isolated from wounds of human patients in North America.</title>
        <authorList>
            <person name="Lasker B.A."/>
            <person name="Bell M."/>
            <person name="Klenk H.P."/>
            <person name="Sproer C."/>
            <person name="Schumann C."/>
            <person name="Schumann P."/>
            <person name="Brown J.M."/>
        </authorList>
    </citation>
    <scope>NUCLEOTIDE SEQUENCE [LARGE SCALE GENOMIC DNA]</scope>
    <source>
        <strain evidence="4 5">W9851</strain>
    </source>
</reference>
<dbReference type="InterPro" id="IPR003959">
    <property type="entry name" value="ATPase_AAA_core"/>
</dbReference>
<accession>A0ABR4ZAW0</accession>
<dbReference type="SMART" id="SM00382">
    <property type="entry name" value="AAA"/>
    <property type="match status" value="1"/>
</dbReference>
<keyword evidence="4" id="KW-0378">Hydrolase</keyword>
<protein>
    <submittedName>
        <fullName evidence="4">Clp protease</fullName>
    </submittedName>
</protein>
<dbReference type="InterPro" id="IPR001270">
    <property type="entry name" value="ClpA/B"/>
</dbReference>
<proteinExistence type="predicted"/>
<feature type="domain" description="AAA+ ATPase" evidence="3">
    <location>
        <begin position="334"/>
        <end position="503"/>
    </location>
</feature>
<keyword evidence="2" id="KW-0067">ATP-binding</keyword>
<dbReference type="Proteomes" id="UP000031364">
    <property type="component" value="Unassembled WGS sequence"/>
</dbReference>
<evidence type="ECO:0000256" key="1">
    <source>
        <dbReference type="ARBA" id="ARBA00022741"/>
    </source>
</evidence>
<comment type="caution">
    <text evidence="4">The sequence shown here is derived from an EMBL/GenBank/DDBJ whole genome shotgun (WGS) entry which is preliminary data.</text>
</comment>
<dbReference type="InterPro" id="IPR027417">
    <property type="entry name" value="P-loop_NTPase"/>
</dbReference>
<evidence type="ECO:0000313" key="5">
    <source>
        <dbReference type="Proteomes" id="UP000031364"/>
    </source>
</evidence>
<sequence>MSSPVVEALPSWLREIDVALAANPQIMVTGALRDLVLLPGPDGTPTRLVSVAEALRSVLAEAGHRSVIALDPVDGARVMMDDGGVAAAIVGAAASSNSRTPTDPLPLLRRVLHDVVLSERPCCLIIDSASRLVPAADLGSAELHRVFITAERLMTGAPRRTVPGPHRTSLYNTVFWLLDRENDLPHWMISGQLARVVSIPAAGLAQRRAVVSLLISSLPEAPLRDSVQYQAVVDSYAGQTSGLTLRSIKEINRLAIDRRIPAERIEDAIRTFRVGIPENPWQDAALKQRIRMGTKLLGAKVLGQPVAVRKSVDILIRSAMGLTGAHTAGSGTRPQGVLFFAGPTGVGKTELAKSIAELVFGRADAFVRFDMSEFSAEHTEARLIGAPPGYTGHSAGGELTNAVRQQPFRLILFDEIEKAAPRILDKFLQILGDGRLTDGSGSTVYFSETLIVFTSNLGVYRTDSTGQRVPIVARGTPYTTVESTIRAAIADYFTKEIGRPELLRRIGDDVVIFDFISDETAAQLVPQFVSNVIDRVHATTGITVTVEDAVRKQLLAAALTRLDFGGGGVAAAVEALLVNPLARALFDLPPGTGAATVTDLAESDDGWTVTLG</sequence>
<keyword evidence="5" id="KW-1185">Reference proteome</keyword>
<dbReference type="GO" id="GO:0006508">
    <property type="term" value="P:proteolysis"/>
    <property type="evidence" value="ECO:0007669"/>
    <property type="project" value="UniProtKB-KW"/>
</dbReference>
<dbReference type="InterPro" id="IPR050130">
    <property type="entry name" value="ClpA_ClpB"/>
</dbReference>
<dbReference type="PANTHER" id="PTHR11638:SF18">
    <property type="entry name" value="HEAT SHOCK PROTEIN 104"/>
    <property type="match status" value="1"/>
</dbReference>
<dbReference type="SUPFAM" id="SSF52540">
    <property type="entry name" value="P-loop containing nucleoside triphosphate hydrolases"/>
    <property type="match status" value="1"/>
</dbReference>
<dbReference type="PANTHER" id="PTHR11638">
    <property type="entry name" value="ATP-DEPENDENT CLP PROTEASE"/>
    <property type="match status" value="1"/>
</dbReference>
<keyword evidence="1" id="KW-0547">Nucleotide-binding</keyword>
<keyword evidence="4" id="KW-0645">Protease</keyword>
<dbReference type="PRINTS" id="PR00300">
    <property type="entry name" value="CLPPROTEASEA"/>
</dbReference>
<dbReference type="Gene3D" id="3.40.50.300">
    <property type="entry name" value="P-loop containing nucleotide triphosphate hydrolases"/>
    <property type="match status" value="1"/>
</dbReference>
<organism evidence="4 5">
    <name type="scientific">Nocardia vulneris</name>
    <dbReference type="NCBI Taxonomy" id="1141657"/>
    <lineage>
        <taxon>Bacteria</taxon>
        <taxon>Bacillati</taxon>
        <taxon>Actinomycetota</taxon>
        <taxon>Actinomycetes</taxon>
        <taxon>Mycobacteriales</taxon>
        <taxon>Nocardiaceae</taxon>
        <taxon>Nocardia</taxon>
    </lineage>
</organism>
<dbReference type="GO" id="GO:0008233">
    <property type="term" value="F:peptidase activity"/>
    <property type="evidence" value="ECO:0007669"/>
    <property type="project" value="UniProtKB-KW"/>
</dbReference>
<dbReference type="RefSeq" id="WP_043675919.1">
    <property type="nucleotide sequence ID" value="NZ_BDCI01000035.1"/>
</dbReference>
<evidence type="ECO:0000259" key="3">
    <source>
        <dbReference type="SMART" id="SM00382"/>
    </source>
</evidence>
<name>A0ABR4ZAW0_9NOCA</name>
<evidence type="ECO:0000256" key="2">
    <source>
        <dbReference type="ARBA" id="ARBA00022840"/>
    </source>
</evidence>